<feature type="transmembrane region" description="Helical" evidence="6">
    <location>
        <begin position="137"/>
        <end position="157"/>
    </location>
</feature>
<feature type="region of interest" description="Disordered" evidence="5">
    <location>
        <begin position="428"/>
        <end position="469"/>
    </location>
</feature>
<proteinExistence type="predicted"/>
<feature type="transmembrane region" description="Helical" evidence="6">
    <location>
        <begin position="373"/>
        <end position="391"/>
    </location>
</feature>
<evidence type="ECO:0000256" key="1">
    <source>
        <dbReference type="ARBA" id="ARBA00004141"/>
    </source>
</evidence>
<evidence type="ECO:0000256" key="6">
    <source>
        <dbReference type="SAM" id="Phobius"/>
    </source>
</evidence>
<feature type="domain" description="O-antigen ligase-related" evidence="7">
    <location>
        <begin position="209"/>
        <end position="348"/>
    </location>
</feature>
<organism evidence="8 9">
    <name type="scientific">Hyphomicrobium sulfonivorans</name>
    <dbReference type="NCBI Taxonomy" id="121290"/>
    <lineage>
        <taxon>Bacteria</taxon>
        <taxon>Pseudomonadati</taxon>
        <taxon>Pseudomonadota</taxon>
        <taxon>Alphaproteobacteria</taxon>
        <taxon>Hyphomicrobiales</taxon>
        <taxon>Hyphomicrobiaceae</taxon>
        <taxon>Hyphomicrobium</taxon>
    </lineage>
</organism>
<dbReference type="AlphaFoldDB" id="A0A109BIS7"/>
<gene>
    <name evidence="8" type="ORF">APY04_1519</name>
</gene>
<keyword evidence="2 6" id="KW-0812">Transmembrane</keyword>
<dbReference type="InterPro" id="IPR051533">
    <property type="entry name" value="WaaL-like"/>
</dbReference>
<dbReference type="InterPro" id="IPR007016">
    <property type="entry name" value="O-antigen_ligase-rel_domated"/>
</dbReference>
<dbReference type="STRING" id="121290.APY04_1519"/>
<name>A0A109BIS7_HYPSL</name>
<feature type="transmembrane region" description="Helical" evidence="6">
    <location>
        <begin position="397"/>
        <end position="414"/>
    </location>
</feature>
<protein>
    <submittedName>
        <fullName evidence="8">Permeases of the major facilitator superfamily</fullName>
    </submittedName>
</protein>
<feature type="transmembrane region" description="Helical" evidence="6">
    <location>
        <begin position="342"/>
        <end position="361"/>
    </location>
</feature>
<dbReference type="GO" id="GO:0016020">
    <property type="term" value="C:membrane"/>
    <property type="evidence" value="ECO:0007669"/>
    <property type="project" value="UniProtKB-SubCell"/>
</dbReference>
<keyword evidence="4 6" id="KW-0472">Membrane</keyword>
<feature type="transmembrane region" description="Helical" evidence="6">
    <location>
        <begin position="203"/>
        <end position="219"/>
    </location>
</feature>
<comment type="subcellular location">
    <subcellularLocation>
        <location evidence="1">Membrane</location>
        <topology evidence="1">Multi-pass membrane protein</topology>
    </subcellularLocation>
</comment>
<dbReference type="PATRIC" id="fig|121290.4.peg.2757"/>
<evidence type="ECO:0000259" key="7">
    <source>
        <dbReference type="Pfam" id="PF04932"/>
    </source>
</evidence>
<evidence type="ECO:0000313" key="8">
    <source>
        <dbReference type="EMBL" id="KWT69436.1"/>
    </source>
</evidence>
<feature type="compositionally biased region" description="Basic residues" evidence="5">
    <location>
        <begin position="429"/>
        <end position="440"/>
    </location>
</feature>
<evidence type="ECO:0000256" key="5">
    <source>
        <dbReference type="SAM" id="MobiDB-lite"/>
    </source>
</evidence>
<keyword evidence="9" id="KW-1185">Reference proteome</keyword>
<dbReference type="RefSeq" id="WP_068461152.1">
    <property type="nucleotide sequence ID" value="NZ_LMTR01000045.1"/>
</dbReference>
<feature type="transmembrane region" description="Helical" evidence="6">
    <location>
        <begin position="26"/>
        <end position="46"/>
    </location>
</feature>
<dbReference type="PANTHER" id="PTHR37422:SF21">
    <property type="entry name" value="EXOQ-LIKE PROTEIN"/>
    <property type="match status" value="1"/>
</dbReference>
<evidence type="ECO:0000256" key="4">
    <source>
        <dbReference type="ARBA" id="ARBA00023136"/>
    </source>
</evidence>
<dbReference type="PANTHER" id="PTHR37422">
    <property type="entry name" value="TEICHURONIC ACID BIOSYNTHESIS PROTEIN TUAE"/>
    <property type="match status" value="1"/>
</dbReference>
<feature type="transmembrane region" description="Helical" evidence="6">
    <location>
        <begin position="52"/>
        <end position="71"/>
    </location>
</feature>
<feature type="transmembrane region" description="Helical" evidence="6">
    <location>
        <begin position="102"/>
        <end position="125"/>
    </location>
</feature>
<sequence length="469" mass="49921">MVSVAADIGMGSAAPSVPQQRHRRGLITLLALAAVAMTIAVSGVVFSEPAPVDALTMGLIVLLPVIGLVHFTPTLVSFAALWLLAATGALLGMAFSQDLSGTGIHVAVTLYLYAACAVLAAFVAYDPPRHARLLLNAWSFAALVAASAALLGYFHIIPGGYELFTEYGRATGTFKDPNVFAPFLIVPLLYLINVALERPARGMVLPLALAAILTLGVFFSFSRGAWINLALSLALYGYLLLVTTRKARVRLKLLSLLLLGALFAALAVMAALSSNEISSLLLQRASFDQSYDLGEEGRFGGQEKALGMIAEKPLGIGALEFGQRYHPEAAHNVYLTMFLNSGWLGGGTYLLLVLLSLVFGMRFAMRGTEIRPMFLAVYAAFVGTAGEGIIIDSDHWRHFYVLMALLWGMMAAEYSSSGRAIVAGDGAKRDKRNARGRRAPRLLASAGEGKGPAKPRRLPTIVGAQVPAT</sequence>
<evidence type="ECO:0000256" key="2">
    <source>
        <dbReference type="ARBA" id="ARBA00022692"/>
    </source>
</evidence>
<feature type="transmembrane region" description="Helical" evidence="6">
    <location>
        <begin position="177"/>
        <end position="196"/>
    </location>
</feature>
<dbReference type="Proteomes" id="UP000059074">
    <property type="component" value="Unassembled WGS sequence"/>
</dbReference>
<reference evidence="8 9" key="1">
    <citation type="submission" date="2015-10" db="EMBL/GenBank/DDBJ databases">
        <title>Transcriptomic analysis of a linuron degrading triple-species bacterial consortium.</title>
        <authorList>
            <person name="Albers P."/>
        </authorList>
    </citation>
    <scope>NUCLEOTIDE SEQUENCE [LARGE SCALE GENOMIC DNA]</scope>
    <source>
        <strain evidence="8 9">WDL6</strain>
    </source>
</reference>
<dbReference type="EMBL" id="LMTR01000045">
    <property type="protein sequence ID" value="KWT69436.1"/>
    <property type="molecule type" value="Genomic_DNA"/>
</dbReference>
<keyword evidence="3 6" id="KW-1133">Transmembrane helix</keyword>
<dbReference type="Pfam" id="PF04932">
    <property type="entry name" value="Wzy_C"/>
    <property type="match status" value="1"/>
</dbReference>
<feature type="transmembrane region" description="Helical" evidence="6">
    <location>
        <begin position="225"/>
        <end position="241"/>
    </location>
</feature>
<evidence type="ECO:0000256" key="3">
    <source>
        <dbReference type="ARBA" id="ARBA00022989"/>
    </source>
</evidence>
<feature type="transmembrane region" description="Helical" evidence="6">
    <location>
        <begin position="253"/>
        <end position="272"/>
    </location>
</feature>
<evidence type="ECO:0000313" key="9">
    <source>
        <dbReference type="Proteomes" id="UP000059074"/>
    </source>
</evidence>
<accession>A0A109BIS7</accession>
<dbReference type="OrthoDB" id="9796592at2"/>
<comment type="caution">
    <text evidence="8">The sequence shown here is derived from an EMBL/GenBank/DDBJ whole genome shotgun (WGS) entry which is preliminary data.</text>
</comment>